<dbReference type="InterPro" id="IPR037063">
    <property type="entry name" value="PHb_sf"/>
</dbReference>
<dbReference type="RefSeq" id="WP_202830595.1">
    <property type="nucleotide sequence ID" value="NZ_JAETWB010000001.1"/>
</dbReference>
<organism evidence="2 3">
    <name type="scientific">Belnapia arida</name>
    <dbReference type="NCBI Taxonomy" id="2804533"/>
    <lineage>
        <taxon>Bacteria</taxon>
        <taxon>Pseudomonadati</taxon>
        <taxon>Pseudomonadota</taxon>
        <taxon>Alphaproteobacteria</taxon>
        <taxon>Acetobacterales</taxon>
        <taxon>Roseomonadaceae</taxon>
        <taxon>Belnapia</taxon>
    </lineage>
</organism>
<evidence type="ECO:0000259" key="1">
    <source>
        <dbReference type="Pfam" id="PF08000"/>
    </source>
</evidence>
<dbReference type="PANTHER" id="PTHR35796:SF3">
    <property type="entry name" value="BHLH DOMAIN-CONTAINING PROTEIN"/>
    <property type="match status" value="1"/>
</dbReference>
<protein>
    <submittedName>
        <fullName evidence="2">PH domain-containing protein</fullName>
    </submittedName>
</protein>
<reference evidence="2 3" key="1">
    <citation type="submission" date="2021-01" db="EMBL/GenBank/DDBJ databases">
        <title>Belnapia mucosa sp. nov. and Belnapia arida sp. nov., isolated from the Tabernas Desert (Almeria, Spain).</title>
        <authorList>
            <person name="Molina-Menor E."/>
            <person name="Vidal-Verdu A."/>
            <person name="Calonge A."/>
            <person name="Satari L."/>
            <person name="Pereto J."/>
            <person name="Porcar M."/>
        </authorList>
    </citation>
    <scope>NUCLEOTIDE SEQUENCE [LARGE SCALE GENOMIC DNA]</scope>
    <source>
        <strain evidence="2 3">T18</strain>
    </source>
</reference>
<dbReference type="Pfam" id="PF08000">
    <property type="entry name" value="bPH_1"/>
    <property type="match status" value="1"/>
</dbReference>
<dbReference type="InterPro" id="IPR012544">
    <property type="entry name" value="PHb"/>
</dbReference>
<feature type="domain" description="Bacterial Pleckstrin homology" evidence="1">
    <location>
        <begin position="3"/>
        <end position="120"/>
    </location>
</feature>
<dbReference type="EMBL" id="JAETWB010000001">
    <property type="protein sequence ID" value="MBL6077488.1"/>
    <property type="molecule type" value="Genomic_DNA"/>
</dbReference>
<keyword evidence="3" id="KW-1185">Reference proteome</keyword>
<dbReference type="Gene3D" id="2.30.29.50">
    <property type="entry name" value="Bacterial Pleckstrin homology domain"/>
    <property type="match status" value="1"/>
</dbReference>
<accession>A0ABS1TYH0</accession>
<dbReference type="CDD" id="cd13225">
    <property type="entry name" value="PH-like_bacteria"/>
    <property type="match status" value="1"/>
</dbReference>
<evidence type="ECO:0000313" key="2">
    <source>
        <dbReference type="EMBL" id="MBL6077488.1"/>
    </source>
</evidence>
<dbReference type="SUPFAM" id="SSF50729">
    <property type="entry name" value="PH domain-like"/>
    <property type="match status" value="1"/>
</dbReference>
<gene>
    <name evidence="2" type="ORF">JMJ56_05675</name>
</gene>
<name>A0ABS1TYH0_9PROT</name>
<dbReference type="PANTHER" id="PTHR35796">
    <property type="entry name" value="HYPOTHETICAL CYTOSOLIC PROTEIN"/>
    <property type="match status" value="1"/>
</dbReference>
<evidence type="ECO:0000313" key="3">
    <source>
        <dbReference type="Proteomes" id="UP000660885"/>
    </source>
</evidence>
<dbReference type="Proteomes" id="UP000660885">
    <property type="component" value="Unassembled WGS sequence"/>
</dbReference>
<sequence>MAILSGLLGHAGAFDPAQAREEYGRLLAADEPVEGAYKIVRDVILLTDRRILLIDKQGMTGRKTEYLSIPYRSIVRFSVESAGHFDLEAELKIWVSGASAPIERTFNHKVDVYALQAALAGRIPR</sequence>
<comment type="caution">
    <text evidence="2">The sequence shown here is derived from an EMBL/GenBank/DDBJ whole genome shotgun (WGS) entry which is preliminary data.</text>
</comment>
<proteinExistence type="predicted"/>